<name>A0A5K7ZG28_9BACT</name>
<reference evidence="15 16" key="1">
    <citation type="submission" date="2019-11" db="EMBL/GenBank/DDBJ databases">
        <title>Comparative genomics of hydrocarbon-degrading Desulfosarcina strains.</title>
        <authorList>
            <person name="Watanabe M."/>
            <person name="Kojima H."/>
            <person name="Fukui M."/>
        </authorList>
    </citation>
    <scope>NUCLEOTIDE SEQUENCE [LARGE SCALE GENOMIC DNA]</scope>
    <source>
        <strain evidence="15 16">PP31</strain>
    </source>
</reference>
<dbReference type="PROSITE" id="PS50110">
    <property type="entry name" value="RESPONSE_REGULATORY"/>
    <property type="match status" value="1"/>
</dbReference>
<dbReference type="InterPro" id="IPR003661">
    <property type="entry name" value="HisK_dim/P_dom"/>
</dbReference>
<keyword evidence="7 9" id="KW-0472">Membrane</keyword>
<dbReference type="SUPFAM" id="SSF55785">
    <property type="entry name" value="PYP-like sensor domain (PAS domain)"/>
    <property type="match status" value="3"/>
</dbReference>
<dbReference type="PROSITE" id="PS50109">
    <property type="entry name" value="HIS_KIN"/>
    <property type="match status" value="1"/>
</dbReference>
<feature type="domain" description="CHASE" evidence="14">
    <location>
        <begin position="256"/>
        <end position="404"/>
    </location>
</feature>
<dbReference type="NCBIfam" id="TIGR00229">
    <property type="entry name" value="sensory_box"/>
    <property type="match status" value="3"/>
</dbReference>
<feature type="modified residue" description="4-aspartylphosphate" evidence="8">
    <location>
        <position position="1224"/>
    </location>
</feature>
<keyword evidence="6 9" id="KW-1133">Transmembrane helix</keyword>
<protein>
    <recommendedName>
        <fullName evidence="3">histidine kinase</fullName>
        <ecNumber evidence="3">2.7.13.3</ecNumber>
    </recommendedName>
</protein>
<evidence type="ECO:0000256" key="8">
    <source>
        <dbReference type="PROSITE-ProRule" id="PRU00169"/>
    </source>
</evidence>
<dbReference type="GO" id="GO:0016020">
    <property type="term" value="C:membrane"/>
    <property type="evidence" value="ECO:0007669"/>
    <property type="project" value="UniProtKB-SubCell"/>
</dbReference>
<dbReference type="Pfam" id="PF08447">
    <property type="entry name" value="PAS_3"/>
    <property type="match status" value="1"/>
</dbReference>
<keyword evidence="5 9" id="KW-0812">Transmembrane</keyword>
<dbReference type="InterPro" id="IPR003594">
    <property type="entry name" value="HATPase_dom"/>
</dbReference>
<feature type="domain" description="Histidine kinase" evidence="10">
    <location>
        <begin position="928"/>
        <end position="1151"/>
    </location>
</feature>
<dbReference type="SMART" id="SM00448">
    <property type="entry name" value="REC"/>
    <property type="match status" value="1"/>
</dbReference>
<dbReference type="PROSITE" id="PS50113">
    <property type="entry name" value="PAC"/>
    <property type="match status" value="1"/>
</dbReference>
<evidence type="ECO:0000256" key="5">
    <source>
        <dbReference type="ARBA" id="ARBA00022692"/>
    </source>
</evidence>
<dbReference type="Pfam" id="PF13426">
    <property type="entry name" value="PAS_9"/>
    <property type="match status" value="1"/>
</dbReference>
<dbReference type="InterPro" id="IPR005467">
    <property type="entry name" value="His_kinase_dom"/>
</dbReference>
<accession>A0A5K7ZG28</accession>
<evidence type="ECO:0000256" key="4">
    <source>
        <dbReference type="ARBA" id="ARBA00022553"/>
    </source>
</evidence>
<dbReference type="CDD" id="cd00082">
    <property type="entry name" value="HisKA"/>
    <property type="match status" value="1"/>
</dbReference>
<dbReference type="InterPro" id="IPR004358">
    <property type="entry name" value="Sig_transdc_His_kin-like_C"/>
</dbReference>
<dbReference type="InterPro" id="IPR036097">
    <property type="entry name" value="HisK_dim/P_sf"/>
</dbReference>
<dbReference type="CDD" id="cd00130">
    <property type="entry name" value="PAS"/>
    <property type="match status" value="3"/>
</dbReference>
<dbReference type="Pfam" id="PF03924">
    <property type="entry name" value="CHASE"/>
    <property type="match status" value="1"/>
</dbReference>
<dbReference type="SMART" id="SM00387">
    <property type="entry name" value="HATPase_c"/>
    <property type="match status" value="1"/>
</dbReference>
<feature type="transmembrane region" description="Helical" evidence="9">
    <location>
        <begin position="153"/>
        <end position="174"/>
    </location>
</feature>
<dbReference type="SMART" id="SM01079">
    <property type="entry name" value="CHASE"/>
    <property type="match status" value="1"/>
</dbReference>
<evidence type="ECO:0000259" key="14">
    <source>
        <dbReference type="PROSITE" id="PS50839"/>
    </source>
</evidence>
<dbReference type="InterPro" id="IPR035965">
    <property type="entry name" value="PAS-like_dom_sf"/>
</dbReference>
<feature type="domain" description="PAS" evidence="12">
    <location>
        <begin position="784"/>
        <end position="831"/>
    </location>
</feature>
<dbReference type="InterPro" id="IPR013656">
    <property type="entry name" value="PAS_4"/>
</dbReference>
<evidence type="ECO:0000256" key="9">
    <source>
        <dbReference type="SAM" id="Phobius"/>
    </source>
</evidence>
<dbReference type="PANTHER" id="PTHR43065">
    <property type="entry name" value="SENSOR HISTIDINE KINASE"/>
    <property type="match status" value="1"/>
</dbReference>
<dbReference type="PRINTS" id="PR00344">
    <property type="entry name" value="BCTRLSENSOR"/>
</dbReference>
<dbReference type="Gene3D" id="3.30.565.10">
    <property type="entry name" value="Histidine kinase-like ATPase, C-terminal domain"/>
    <property type="match status" value="1"/>
</dbReference>
<dbReference type="EC" id="2.7.13.3" evidence="3"/>
<dbReference type="Proteomes" id="UP000427769">
    <property type="component" value="Chromosome"/>
</dbReference>
<evidence type="ECO:0000259" key="10">
    <source>
        <dbReference type="PROSITE" id="PS50109"/>
    </source>
</evidence>
<dbReference type="PROSITE" id="PS50112">
    <property type="entry name" value="PAS"/>
    <property type="match status" value="2"/>
</dbReference>
<dbReference type="KEGG" id="dwd:DSCW_47110"/>
<dbReference type="InterPro" id="IPR042240">
    <property type="entry name" value="CHASE_sf"/>
</dbReference>
<dbReference type="Gene3D" id="3.40.50.2300">
    <property type="match status" value="1"/>
</dbReference>
<keyword evidence="4 8" id="KW-0597">Phosphoprotein</keyword>
<dbReference type="Pfam" id="PF08448">
    <property type="entry name" value="PAS_4"/>
    <property type="match status" value="1"/>
</dbReference>
<evidence type="ECO:0000256" key="1">
    <source>
        <dbReference type="ARBA" id="ARBA00000085"/>
    </source>
</evidence>
<dbReference type="Pfam" id="PF02518">
    <property type="entry name" value="HATPase_c"/>
    <property type="match status" value="1"/>
</dbReference>
<dbReference type="Gene3D" id="1.10.287.130">
    <property type="match status" value="1"/>
</dbReference>
<evidence type="ECO:0000256" key="7">
    <source>
        <dbReference type="ARBA" id="ARBA00023136"/>
    </source>
</evidence>
<dbReference type="InterPro" id="IPR011006">
    <property type="entry name" value="CheY-like_superfamily"/>
</dbReference>
<dbReference type="SUPFAM" id="SSF52172">
    <property type="entry name" value="CheY-like"/>
    <property type="match status" value="1"/>
</dbReference>
<dbReference type="PANTHER" id="PTHR43065:SF42">
    <property type="entry name" value="TWO-COMPONENT SENSOR PPRA"/>
    <property type="match status" value="1"/>
</dbReference>
<dbReference type="SMART" id="SM00086">
    <property type="entry name" value="PAC"/>
    <property type="match status" value="3"/>
</dbReference>
<evidence type="ECO:0000313" key="15">
    <source>
        <dbReference type="EMBL" id="BBO77294.1"/>
    </source>
</evidence>
<feature type="transmembrane region" description="Helical" evidence="9">
    <location>
        <begin position="483"/>
        <end position="505"/>
    </location>
</feature>
<dbReference type="Pfam" id="PF00072">
    <property type="entry name" value="Response_reg"/>
    <property type="match status" value="1"/>
</dbReference>
<sequence>MRGDLLYQAQLVAQAVDVRRILSLSGSDADLTAADYLQLKEQLAFTGKTITDCKFIYLLGRRENGAVFFFVDSEPPGSKDESPAGQLYEEISDEDLKVFKEKRALATGPASDRWGTWISALVPLIDPDSGDMVAVLGMDFAARDWQRKLAQTALPPALLTLVTIALWVVGACLINRRSFSAGLAFHRQPYQEMLLVIVLAGFFLSLAASWTIRTVTLHTRQHAFRQLAQEKTAAITMILHTLHHIELEALARFFEASEHVNPGEFDNYTDYLVNNPVIQAWSWAQWVPALDRQPMEKKIRAEELPKFTIWQWDEKRKRIPVPERTGSYCPIVLTAPAEEKRNTLGFDLSSDPLRRRALETAARSGLTTCTVPIGNPMKPDHPAVVQVFRPVFAHGDASRLRGFALADLQPAALLKSANPTQTMFLELAIGFSQTTIQPIAVSGEHDSLADIRFTVKYPIFVFGKAFLVTARAATGFFDLYPVYPAWPVAIAGLVLTFLLAGWFGVVHNKREQLELLIDERTRDLVDTKNRMELALHGADLGTWDWHIPSDKMIVNESWANMMGYRLDEIAPLLENWKALIPPEDRPAALQAMDLHLKGRTDFYEIEHRLRHEAGHDIWVLAKGRVIERSPDGKPLRVCGTCLNTTTHRKVKEALQASEARLRTLIDTLPDLVWLKDPQGVFLFCNKRLERLFGVEEADIVGKTDYDFLDRELADFFREKDQTAMAAGEACVNEEEHTFADDGHRELVETIKTPMVDDQGNIIGVLGIARDITNRKRFEERIRLSEEKFSKIFTMAPDVIAITRLKDGKIIDVNIGFEETTGWKRDEVIGRTSTDIHFWADPSARADMVAELVAGRDVLDREMEFLRKDGTRRTGIYSARMIRISDELTLIFVLQDTTRSRRLEAERRKLEAQLQQSQKLEAIGVLAGGVAHDFNNMLGAIIGYAELAMQTLDSSDPVRKHFHKILDAGQRSANLTRQLLAFARKQTVEPVVLDLNEAIEGILKMLRRIIGENIELAWMPATGQCTVRMDPSQLDQILANLCVNARDAIEEVGKVTIKTGTAMFDEDSCMAFADCLPGEYVRLSVSDDGCGMDRETQDHIFEPFFTTKGIGQGTGLGMATVYGIVKQNEGFIQLTSEPGIGTTFDIYLPRQSAKAEIAGSDATGETIPRSRGETVLMVEDDMTMREMGLMMLQRLGYNVLPAATPGEAIRMVEKDGSDIHLFVTDVVMPEMNGRELADLLLEVRPGMKHLFMSGYTADVIAHRGVLDEGVNFIQKPFSLKDLAFKIREVLDGSE</sequence>
<feature type="domain" description="PAS" evidence="12">
    <location>
        <begin position="657"/>
        <end position="727"/>
    </location>
</feature>
<dbReference type="PROSITE" id="PS50839">
    <property type="entry name" value="CHASE"/>
    <property type="match status" value="1"/>
</dbReference>
<comment type="subcellular location">
    <subcellularLocation>
        <location evidence="2">Membrane</location>
    </subcellularLocation>
</comment>
<dbReference type="InterPro" id="IPR001610">
    <property type="entry name" value="PAC"/>
</dbReference>
<keyword evidence="16" id="KW-1185">Reference proteome</keyword>
<evidence type="ECO:0000259" key="12">
    <source>
        <dbReference type="PROSITE" id="PS50112"/>
    </source>
</evidence>
<dbReference type="InterPro" id="IPR001789">
    <property type="entry name" value="Sig_transdc_resp-reg_receiver"/>
</dbReference>
<dbReference type="InterPro" id="IPR000700">
    <property type="entry name" value="PAS-assoc_C"/>
</dbReference>
<dbReference type="Pfam" id="PF00512">
    <property type="entry name" value="HisKA"/>
    <property type="match status" value="1"/>
</dbReference>
<comment type="catalytic activity">
    <reaction evidence="1">
        <text>ATP + protein L-histidine = ADP + protein N-phospho-L-histidine.</text>
        <dbReference type="EC" id="2.7.13.3"/>
    </reaction>
</comment>
<dbReference type="InterPro" id="IPR000014">
    <property type="entry name" value="PAS"/>
</dbReference>
<dbReference type="Gene3D" id="3.30.450.350">
    <property type="entry name" value="CHASE domain"/>
    <property type="match status" value="1"/>
</dbReference>
<evidence type="ECO:0000313" key="16">
    <source>
        <dbReference type="Proteomes" id="UP000427769"/>
    </source>
</evidence>
<evidence type="ECO:0000256" key="6">
    <source>
        <dbReference type="ARBA" id="ARBA00022989"/>
    </source>
</evidence>
<evidence type="ECO:0000256" key="2">
    <source>
        <dbReference type="ARBA" id="ARBA00004370"/>
    </source>
</evidence>
<dbReference type="SUPFAM" id="SSF47384">
    <property type="entry name" value="Homodimeric domain of signal transducing histidine kinase"/>
    <property type="match status" value="1"/>
</dbReference>
<feature type="domain" description="Response regulatory" evidence="11">
    <location>
        <begin position="1173"/>
        <end position="1289"/>
    </location>
</feature>
<feature type="domain" description="PAC" evidence="13">
    <location>
        <begin position="731"/>
        <end position="783"/>
    </location>
</feature>
<evidence type="ECO:0000259" key="13">
    <source>
        <dbReference type="PROSITE" id="PS50113"/>
    </source>
</evidence>
<dbReference type="InterPro" id="IPR006189">
    <property type="entry name" value="CHASE_dom"/>
</dbReference>
<evidence type="ECO:0000256" key="3">
    <source>
        <dbReference type="ARBA" id="ARBA00012438"/>
    </source>
</evidence>
<feature type="transmembrane region" description="Helical" evidence="9">
    <location>
        <begin position="194"/>
        <end position="212"/>
    </location>
</feature>
<dbReference type="SMART" id="SM00091">
    <property type="entry name" value="PAS"/>
    <property type="match status" value="3"/>
</dbReference>
<evidence type="ECO:0000259" key="11">
    <source>
        <dbReference type="PROSITE" id="PS50110"/>
    </source>
</evidence>
<dbReference type="Gene3D" id="3.30.450.20">
    <property type="entry name" value="PAS domain"/>
    <property type="match status" value="3"/>
</dbReference>
<dbReference type="EMBL" id="AP021875">
    <property type="protein sequence ID" value="BBO77294.1"/>
    <property type="molecule type" value="Genomic_DNA"/>
</dbReference>
<organism evidence="15 16">
    <name type="scientific">Desulfosarcina widdelii</name>
    <dbReference type="NCBI Taxonomy" id="947919"/>
    <lineage>
        <taxon>Bacteria</taxon>
        <taxon>Pseudomonadati</taxon>
        <taxon>Thermodesulfobacteriota</taxon>
        <taxon>Desulfobacteria</taxon>
        <taxon>Desulfobacterales</taxon>
        <taxon>Desulfosarcinaceae</taxon>
        <taxon>Desulfosarcina</taxon>
    </lineage>
</organism>
<dbReference type="SUPFAM" id="SSF55874">
    <property type="entry name" value="ATPase domain of HSP90 chaperone/DNA topoisomerase II/histidine kinase"/>
    <property type="match status" value="1"/>
</dbReference>
<proteinExistence type="predicted"/>
<gene>
    <name evidence="15" type="ORF">DSCW_47110</name>
</gene>
<dbReference type="InterPro" id="IPR036890">
    <property type="entry name" value="HATPase_C_sf"/>
</dbReference>
<dbReference type="GO" id="GO:0000155">
    <property type="term" value="F:phosphorelay sensor kinase activity"/>
    <property type="evidence" value="ECO:0007669"/>
    <property type="project" value="InterPro"/>
</dbReference>
<dbReference type="InterPro" id="IPR013655">
    <property type="entry name" value="PAS_fold_3"/>
</dbReference>
<dbReference type="SMART" id="SM00388">
    <property type="entry name" value="HisKA"/>
    <property type="match status" value="1"/>
</dbReference>